<dbReference type="Proteomes" id="UP000230390">
    <property type="component" value="Unassembled WGS sequence"/>
</dbReference>
<gene>
    <name evidence="2" type="ORF">CR105_22270</name>
</gene>
<dbReference type="Gene3D" id="3.40.50.720">
    <property type="entry name" value="NAD(P)-binding Rossmann-like Domain"/>
    <property type="match status" value="1"/>
</dbReference>
<evidence type="ECO:0000313" key="2">
    <source>
        <dbReference type="EMBL" id="PIL42834.1"/>
    </source>
</evidence>
<dbReference type="OrthoDB" id="9805416at2"/>
<evidence type="ECO:0000313" key="3">
    <source>
        <dbReference type="Proteomes" id="UP000230390"/>
    </source>
</evidence>
<dbReference type="SUPFAM" id="SSF52283">
    <property type="entry name" value="Formate/glycerate dehydrogenase catalytic domain-like"/>
    <property type="match status" value="1"/>
</dbReference>
<sequence length="91" mass="9630">MKPEILVLAAGSSAQVMARLDDEFTCHHLWQAAGPQQDSFLRQVAPDVRGVFTTGTVGITAAQVAQLQALEIVAVHGIGVDAVDLDATRAY</sequence>
<dbReference type="AlphaFoldDB" id="A0A2G8TA12"/>
<evidence type="ECO:0000259" key="1">
    <source>
        <dbReference type="Pfam" id="PF00389"/>
    </source>
</evidence>
<accession>A0A2G8TA12</accession>
<keyword evidence="3" id="KW-1185">Reference proteome</keyword>
<dbReference type="EMBL" id="PDOC01000020">
    <property type="protein sequence ID" value="PIL42834.1"/>
    <property type="molecule type" value="Genomic_DNA"/>
</dbReference>
<feature type="domain" description="D-isomer specific 2-hydroxyacid dehydrogenase catalytic" evidence="1">
    <location>
        <begin position="13"/>
        <end position="90"/>
    </location>
</feature>
<dbReference type="InterPro" id="IPR006139">
    <property type="entry name" value="D-isomer_2_OHA_DH_cat_dom"/>
</dbReference>
<reference evidence="2 3" key="1">
    <citation type="submission" date="2017-10" db="EMBL/GenBank/DDBJ databases">
        <title>Massilia psychrophilum sp. nov., a novel purple-pigmented bacterium isolated from Tianshan glacier, Xinjiang Municipality, China.</title>
        <authorList>
            <person name="Wang H."/>
        </authorList>
    </citation>
    <scope>NUCLEOTIDE SEQUENCE [LARGE SCALE GENOMIC DNA]</scope>
    <source>
        <strain evidence="2 3">JCM 30074</strain>
    </source>
</reference>
<dbReference type="GO" id="GO:0016616">
    <property type="term" value="F:oxidoreductase activity, acting on the CH-OH group of donors, NAD or NADP as acceptor"/>
    <property type="evidence" value="ECO:0007669"/>
    <property type="project" value="InterPro"/>
</dbReference>
<dbReference type="RefSeq" id="WP_099792326.1">
    <property type="nucleotide sequence ID" value="NZ_JBHLYV010000092.1"/>
</dbReference>
<comment type="caution">
    <text evidence="2">The sequence shown here is derived from an EMBL/GenBank/DDBJ whole genome shotgun (WGS) entry which is preliminary data.</text>
</comment>
<organism evidence="2 3">
    <name type="scientific">Massilia eurypsychrophila</name>
    <dbReference type="NCBI Taxonomy" id="1485217"/>
    <lineage>
        <taxon>Bacteria</taxon>
        <taxon>Pseudomonadati</taxon>
        <taxon>Pseudomonadota</taxon>
        <taxon>Betaproteobacteria</taxon>
        <taxon>Burkholderiales</taxon>
        <taxon>Oxalobacteraceae</taxon>
        <taxon>Telluria group</taxon>
        <taxon>Massilia</taxon>
    </lineage>
</organism>
<dbReference type="Pfam" id="PF00389">
    <property type="entry name" value="2-Hacid_dh"/>
    <property type="match status" value="1"/>
</dbReference>
<name>A0A2G8TA12_9BURK</name>
<protein>
    <recommendedName>
        <fullName evidence="1">D-isomer specific 2-hydroxyacid dehydrogenase catalytic domain-containing protein</fullName>
    </recommendedName>
</protein>
<dbReference type="GO" id="GO:0051287">
    <property type="term" value="F:NAD binding"/>
    <property type="evidence" value="ECO:0007669"/>
    <property type="project" value="InterPro"/>
</dbReference>
<proteinExistence type="predicted"/>